<name>A0A200Q289_MACCD</name>
<evidence type="ECO:0000256" key="1">
    <source>
        <dbReference type="SAM" id="MobiDB-lite"/>
    </source>
</evidence>
<sequence length="188" mass="21648">MESSVVRGFDLDKSDGGLQDEMTDEHETEDKLSRDLDSYTGENDRIVEGSIEKLPTDGETSEPYLGMDFKSRDDAREFYVSYGRRTGFSIRTHHIRRSQKNNAVISQDFICSKERFRAKKSENKRDRVLPPPPVTRERCNAMLRVTLKDGVKWVVTKFVKDHSHNLLNPSNVPWRRSDKILVGEVGES</sequence>
<dbReference type="AlphaFoldDB" id="A0A200Q289"/>
<dbReference type="InParanoid" id="A0A200Q289"/>
<dbReference type="PANTHER" id="PTHR46328">
    <property type="entry name" value="FAR-RED IMPAIRED RESPONSIVE (FAR1) FAMILY PROTEIN-RELATED"/>
    <property type="match status" value="1"/>
</dbReference>
<dbReference type="OMA" id="IRTHHIR"/>
<evidence type="ECO:0000313" key="3">
    <source>
        <dbReference type="EMBL" id="OVA04577.1"/>
    </source>
</evidence>
<feature type="compositionally biased region" description="Basic and acidic residues" evidence="1">
    <location>
        <begin position="28"/>
        <end position="47"/>
    </location>
</feature>
<protein>
    <submittedName>
        <fullName evidence="3">FAR1 DNA binding domain</fullName>
    </submittedName>
</protein>
<dbReference type="OrthoDB" id="1856215at2759"/>
<organism evidence="3 4">
    <name type="scientific">Macleaya cordata</name>
    <name type="common">Five-seeded plume-poppy</name>
    <name type="synonym">Bocconia cordata</name>
    <dbReference type="NCBI Taxonomy" id="56857"/>
    <lineage>
        <taxon>Eukaryota</taxon>
        <taxon>Viridiplantae</taxon>
        <taxon>Streptophyta</taxon>
        <taxon>Embryophyta</taxon>
        <taxon>Tracheophyta</taxon>
        <taxon>Spermatophyta</taxon>
        <taxon>Magnoliopsida</taxon>
        <taxon>Ranunculales</taxon>
        <taxon>Papaveraceae</taxon>
        <taxon>Papaveroideae</taxon>
        <taxon>Macleaya</taxon>
    </lineage>
</organism>
<proteinExistence type="predicted"/>
<dbReference type="STRING" id="56857.A0A200Q289"/>
<gene>
    <name evidence="3" type="ORF">BVC80_1713g4</name>
</gene>
<feature type="domain" description="FAR1" evidence="2">
    <location>
        <begin position="77"/>
        <end position="167"/>
    </location>
</feature>
<dbReference type="Proteomes" id="UP000195402">
    <property type="component" value="Unassembled WGS sequence"/>
</dbReference>
<dbReference type="Pfam" id="PF03101">
    <property type="entry name" value="FAR1"/>
    <property type="match status" value="1"/>
</dbReference>
<dbReference type="InterPro" id="IPR004330">
    <property type="entry name" value="FAR1_DNA_bnd_dom"/>
</dbReference>
<accession>A0A200Q289</accession>
<dbReference type="PANTHER" id="PTHR46328:SF27">
    <property type="entry name" value="OS12G0287500 PROTEIN"/>
    <property type="match status" value="1"/>
</dbReference>
<comment type="caution">
    <text evidence="3">The sequence shown here is derived from an EMBL/GenBank/DDBJ whole genome shotgun (WGS) entry which is preliminary data.</text>
</comment>
<dbReference type="EMBL" id="MVGT01003297">
    <property type="protein sequence ID" value="OVA04577.1"/>
    <property type="molecule type" value="Genomic_DNA"/>
</dbReference>
<feature type="region of interest" description="Disordered" evidence="1">
    <location>
        <begin position="1"/>
        <end position="47"/>
    </location>
</feature>
<evidence type="ECO:0000259" key="2">
    <source>
        <dbReference type="Pfam" id="PF03101"/>
    </source>
</evidence>
<reference evidence="3 4" key="1">
    <citation type="journal article" date="2017" name="Mol. Plant">
        <title>The Genome of Medicinal Plant Macleaya cordata Provides New Insights into Benzylisoquinoline Alkaloids Metabolism.</title>
        <authorList>
            <person name="Liu X."/>
            <person name="Liu Y."/>
            <person name="Huang P."/>
            <person name="Ma Y."/>
            <person name="Qing Z."/>
            <person name="Tang Q."/>
            <person name="Cao H."/>
            <person name="Cheng P."/>
            <person name="Zheng Y."/>
            <person name="Yuan Z."/>
            <person name="Zhou Y."/>
            <person name="Liu J."/>
            <person name="Tang Z."/>
            <person name="Zhuo Y."/>
            <person name="Zhang Y."/>
            <person name="Yu L."/>
            <person name="Huang J."/>
            <person name="Yang P."/>
            <person name="Peng Q."/>
            <person name="Zhang J."/>
            <person name="Jiang W."/>
            <person name="Zhang Z."/>
            <person name="Lin K."/>
            <person name="Ro D.K."/>
            <person name="Chen X."/>
            <person name="Xiong X."/>
            <person name="Shang Y."/>
            <person name="Huang S."/>
            <person name="Zeng J."/>
        </authorList>
    </citation>
    <scope>NUCLEOTIDE SEQUENCE [LARGE SCALE GENOMIC DNA]</scope>
    <source>
        <strain evidence="4">cv. BLH2017</strain>
        <tissue evidence="3">Root</tissue>
    </source>
</reference>
<evidence type="ECO:0000313" key="4">
    <source>
        <dbReference type="Proteomes" id="UP000195402"/>
    </source>
</evidence>
<keyword evidence="4" id="KW-1185">Reference proteome</keyword>